<evidence type="ECO:0000259" key="5">
    <source>
        <dbReference type="PROSITE" id="PS50089"/>
    </source>
</evidence>
<keyword evidence="2" id="KW-0862">Zinc</keyword>
<dbReference type="GO" id="GO:0008270">
    <property type="term" value="F:zinc ion binding"/>
    <property type="evidence" value="ECO:0007669"/>
    <property type="project" value="UniProtKB-KW"/>
</dbReference>
<dbReference type="PANTHER" id="PTHR46171:SF3">
    <property type="entry name" value="GH10160P"/>
    <property type="match status" value="1"/>
</dbReference>
<name>A0ABD6ELT3_9BILA</name>
<organism evidence="6 7">
    <name type="scientific">Gnathostoma spinigerum</name>
    <dbReference type="NCBI Taxonomy" id="75299"/>
    <lineage>
        <taxon>Eukaryota</taxon>
        <taxon>Metazoa</taxon>
        <taxon>Ecdysozoa</taxon>
        <taxon>Nematoda</taxon>
        <taxon>Chromadorea</taxon>
        <taxon>Rhabditida</taxon>
        <taxon>Spirurina</taxon>
        <taxon>Gnathostomatomorpha</taxon>
        <taxon>Gnathostomatoidea</taxon>
        <taxon>Gnathostomatidae</taxon>
        <taxon>Gnathostoma</taxon>
    </lineage>
</organism>
<evidence type="ECO:0000256" key="2">
    <source>
        <dbReference type="ARBA" id="ARBA00022833"/>
    </source>
</evidence>
<reference evidence="6 7" key="1">
    <citation type="submission" date="2024-08" db="EMBL/GenBank/DDBJ databases">
        <title>Gnathostoma spinigerum genome.</title>
        <authorList>
            <person name="Gonzalez-Bertolin B."/>
            <person name="Monzon S."/>
            <person name="Zaballos A."/>
            <person name="Jimenez P."/>
            <person name="Dekumyoy P."/>
            <person name="Varona S."/>
            <person name="Cuesta I."/>
            <person name="Sumanam S."/>
            <person name="Adisakwattana P."/>
            <person name="Gasser R.B."/>
            <person name="Hernandez-Gonzalez A."/>
            <person name="Young N.D."/>
            <person name="Perteguer M.J."/>
        </authorList>
    </citation>
    <scope>NUCLEOTIDE SEQUENCE [LARGE SCALE GENOMIC DNA]</scope>
    <source>
        <strain evidence="6">AL3</strain>
        <tissue evidence="6">Liver</tissue>
    </source>
</reference>
<accession>A0ABD6ELT3</accession>
<dbReference type="InterPro" id="IPR013083">
    <property type="entry name" value="Znf_RING/FYVE/PHD"/>
</dbReference>
<dbReference type="AlphaFoldDB" id="A0ABD6ELT3"/>
<dbReference type="Pfam" id="PF13639">
    <property type="entry name" value="zf-RING_2"/>
    <property type="match status" value="1"/>
</dbReference>
<keyword evidence="1 3" id="KW-0479">Metal-binding</keyword>
<dbReference type="SUPFAM" id="SSF57850">
    <property type="entry name" value="RING/U-box"/>
    <property type="match status" value="1"/>
</dbReference>
<evidence type="ECO:0000256" key="4">
    <source>
        <dbReference type="SAM" id="MobiDB-lite"/>
    </source>
</evidence>
<dbReference type="SMART" id="SM00184">
    <property type="entry name" value="RING"/>
    <property type="match status" value="1"/>
</dbReference>
<evidence type="ECO:0000256" key="3">
    <source>
        <dbReference type="PROSITE-ProRule" id="PRU00175"/>
    </source>
</evidence>
<dbReference type="PANTHER" id="PTHR46171">
    <property type="entry name" value="GH10160P"/>
    <property type="match status" value="1"/>
</dbReference>
<sequence length="583" mass="64333">MSDAPINGIPITLNSISDSTTVPIGVVGTSRKRPAAQPLTDVPSVSRRRRGSTNAEASAFRRMSCPFYRNGTVEDSRDVTQHRPLTYGMEDSLSGAPGSLLFVGCHQNVIRYHQQLPSTPSTSTSNDMANPGLDMSDIYTHGFSDYGQYQAGNREQVYPGMNMNSLQPSNVPVVPLVASATSGTIPVSSNFVQRMPIPYLTFPPIYTQDQQYGSQQRRSSTNAQRYPDLYTNEYFDEALSRQLPMAASISGVWPSEMPHPPAFYSGHSESEQPGTLPARAYHADPAFYIPSQQPSSVYPLRSSNTSSGSRIPPSRFEQFVNRVRQAQRRGGLDSHLFLQTYERLVAAVRPSTVSDFLDQQSPYLQRPSAQSQLDGAVAIPNFSGEWSSARTPSASTPPYIPPESLTTIPDSDVTLRSWEAAFVHLIDRMGPSMNFLRLVQKGLTRAEIEQLKSFRVRDPALIPEKLCVICQYEFERRDHIRVLPCDHHYHAKCVDKWLKTNRTCPICRRDASDQKVVSMSTSNDSNLVYTASGNVGLATPDDVIPFSLSVSDIASHDSPVQLPPSDGDDHNSGIPEIGAAWLS</sequence>
<feature type="domain" description="RING-type" evidence="5">
    <location>
        <begin position="467"/>
        <end position="508"/>
    </location>
</feature>
<dbReference type="CDD" id="cd16472">
    <property type="entry name" value="RING-H2_RNF38-like"/>
    <property type="match status" value="1"/>
</dbReference>
<dbReference type="Gene3D" id="3.30.40.10">
    <property type="entry name" value="Zinc/RING finger domain, C3HC4 (zinc finger)"/>
    <property type="match status" value="1"/>
</dbReference>
<keyword evidence="1 3" id="KW-0863">Zinc-finger</keyword>
<dbReference type="Proteomes" id="UP001608902">
    <property type="component" value="Unassembled WGS sequence"/>
</dbReference>
<dbReference type="PROSITE" id="PS50089">
    <property type="entry name" value="ZF_RING_2"/>
    <property type="match status" value="1"/>
</dbReference>
<evidence type="ECO:0000313" key="7">
    <source>
        <dbReference type="Proteomes" id="UP001608902"/>
    </source>
</evidence>
<proteinExistence type="predicted"/>
<gene>
    <name evidence="6" type="ORF">AB6A40_005095</name>
</gene>
<evidence type="ECO:0000313" key="6">
    <source>
        <dbReference type="EMBL" id="MFH4978386.1"/>
    </source>
</evidence>
<dbReference type="InterPro" id="IPR001841">
    <property type="entry name" value="Znf_RING"/>
</dbReference>
<evidence type="ECO:0000256" key="1">
    <source>
        <dbReference type="ARBA" id="ARBA00022771"/>
    </source>
</evidence>
<protein>
    <recommendedName>
        <fullName evidence="5">RING-type domain-containing protein</fullName>
    </recommendedName>
</protein>
<keyword evidence="7" id="KW-1185">Reference proteome</keyword>
<feature type="region of interest" description="Disordered" evidence="4">
    <location>
        <begin position="28"/>
        <end position="57"/>
    </location>
</feature>
<comment type="caution">
    <text evidence="6">The sequence shown here is derived from an EMBL/GenBank/DDBJ whole genome shotgun (WGS) entry which is preliminary data.</text>
</comment>
<dbReference type="EMBL" id="JBGFUD010003157">
    <property type="protein sequence ID" value="MFH4978386.1"/>
    <property type="molecule type" value="Genomic_DNA"/>
</dbReference>